<dbReference type="SUPFAM" id="SSF52540">
    <property type="entry name" value="P-loop containing nucleoside triphosphate hydrolases"/>
    <property type="match status" value="1"/>
</dbReference>
<gene>
    <name evidence="9" type="ORF">JYU14_04590</name>
</gene>
<accession>A0ABS3AWL3</accession>
<evidence type="ECO:0000256" key="5">
    <source>
        <dbReference type="ARBA" id="ARBA00023163"/>
    </source>
</evidence>
<feature type="modified residue" description="4-aspartylphosphate" evidence="6">
    <location>
        <position position="54"/>
    </location>
</feature>
<dbReference type="InterPro" id="IPR025662">
    <property type="entry name" value="Sigma_54_int_dom_ATP-bd_1"/>
</dbReference>
<dbReference type="PROSITE" id="PS00675">
    <property type="entry name" value="SIGMA54_INTERACT_1"/>
    <property type="match status" value="1"/>
</dbReference>
<sequence length="466" mass="52378">MSIEKVLVVDDEVLIRSFLIEALGRQGYEVTGAESGEKAVQLLKEKNYDLVITDMKMPGLSGMDVLRKIKELAPSTVVIIMTAFGSIENAVEAMSLGAFNYLIKPFSPDTIEAMIQKAKEHRSLVEENNYLRSQVRNQGNGTQIIATSPIMKKIIADVKKVAASNATIFISGESGTGKEVIAHAIHHHSQRSSRPYIRVNCAAIPETLIESEFFGHEKGSFTGAHAKRIGRFELAHEGTLLLDEITEIPIGIQAKLLRVIQEMEFERVGGHKPIKVDVRLVSTTNRDMRQAIADNLFRKDLYYRLNVVPIFLPPLRDRREDIIPFAEYFLAKLCQENHKKQKRFSKQALKSLLAYPWPGNIRELANTIERAIVMDYANVIEKDHLYLPEQITAPSSDETGESFLPIGVSLRELEKRFIIETLQAKSLNKNTAAQTLGITTRTLRNKLKEYHGGMETVTKTEKLHGS</sequence>
<dbReference type="InterPro" id="IPR025943">
    <property type="entry name" value="Sigma_54_int_dom_ATP-bd_2"/>
</dbReference>
<dbReference type="Pfam" id="PF00072">
    <property type="entry name" value="Response_reg"/>
    <property type="match status" value="1"/>
</dbReference>
<dbReference type="CDD" id="cd00009">
    <property type="entry name" value="AAA"/>
    <property type="match status" value="1"/>
</dbReference>
<dbReference type="InterPro" id="IPR027417">
    <property type="entry name" value="P-loop_NTPase"/>
</dbReference>
<dbReference type="Pfam" id="PF25601">
    <property type="entry name" value="AAA_lid_14"/>
    <property type="match status" value="1"/>
</dbReference>
<evidence type="ECO:0000313" key="9">
    <source>
        <dbReference type="EMBL" id="MBN4067342.1"/>
    </source>
</evidence>
<dbReference type="PANTHER" id="PTHR32071">
    <property type="entry name" value="TRANSCRIPTIONAL REGULATORY PROTEIN"/>
    <property type="match status" value="1"/>
</dbReference>
<evidence type="ECO:0000259" key="8">
    <source>
        <dbReference type="PROSITE" id="PS50110"/>
    </source>
</evidence>
<dbReference type="InterPro" id="IPR009057">
    <property type="entry name" value="Homeodomain-like_sf"/>
</dbReference>
<dbReference type="SUPFAM" id="SSF46689">
    <property type="entry name" value="Homeodomain-like"/>
    <property type="match status" value="1"/>
</dbReference>
<organism evidence="9 10">
    <name type="scientific">Simkania negevensis</name>
    <dbReference type="NCBI Taxonomy" id="83561"/>
    <lineage>
        <taxon>Bacteria</taxon>
        <taxon>Pseudomonadati</taxon>
        <taxon>Chlamydiota</taxon>
        <taxon>Chlamydiia</taxon>
        <taxon>Parachlamydiales</taxon>
        <taxon>Simkaniaceae</taxon>
        <taxon>Simkania</taxon>
    </lineage>
</organism>
<dbReference type="PROSITE" id="PS50110">
    <property type="entry name" value="RESPONSE_REGULATORY"/>
    <property type="match status" value="1"/>
</dbReference>
<dbReference type="InterPro" id="IPR025944">
    <property type="entry name" value="Sigma_54_int_dom_CS"/>
</dbReference>
<protein>
    <submittedName>
        <fullName evidence="9">Sigma-54-dependent Fis family transcriptional regulator</fullName>
    </submittedName>
</protein>
<dbReference type="InterPro" id="IPR011006">
    <property type="entry name" value="CheY-like_superfamily"/>
</dbReference>
<evidence type="ECO:0000256" key="3">
    <source>
        <dbReference type="ARBA" id="ARBA00023015"/>
    </source>
</evidence>
<evidence type="ECO:0000313" key="10">
    <source>
        <dbReference type="Proteomes" id="UP000722121"/>
    </source>
</evidence>
<keyword evidence="3" id="KW-0805">Transcription regulation</keyword>
<dbReference type="SMART" id="SM00448">
    <property type="entry name" value="REC"/>
    <property type="match status" value="1"/>
</dbReference>
<dbReference type="PROSITE" id="PS00688">
    <property type="entry name" value="SIGMA54_INTERACT_3"/>
    <property type="match status" value="1"/>
</dbReference>
<dbReference type="InterPro" id="IPR002197">
    <property type="entry name" value="HTH_Fis"/>
</dbReference>
<dbReference type="Gene3D" id="1.10.10.60">
    <property type="entry name" value="Homeodomain-like"/>
    <property type="match status" value="1"/>
</dbReference>
<keyword evidence="2" id="KW-0067">ATP-binding</keyword>
<dbReference type="SUPFAM" id="SSF52172">
    <property type="entry name" value="CheY-like"/>
    <property type="match status" value="1"/>
</dbReference>
<dbReference type="Pfam" id="PF00158">
    <property type="entry name" value="Sigma54_activat"/>
    <property type="match status" value="1"/>
</dbReference>
<reference evidence="9 10" key="1">
    <citation type="submission" date="2021-02" db="EMBL/GenBank/DDBJ databases">
        <title>Activity-based single-cell genomes from oceanic crustal fluid captures similar information to metagenomic and metatranscriptomic surveys with orders of magnitude less sampling.</title>
        <authorList>
            <person name="D'Angelo T.S."/>
            <person name="Orcutt B.N."/>
        </authorList>
    </citation>
    <scope>NUCLEOTIDE SEQUENCE [LARGE SCALE GENOMIC DNA]</scope>
    <source>
        <strain evidence="9">AH-315-G07</strain>
    </source>
</reference>
<feature type="domain" description="Response regulatory" evidence="8">
    <location>
        <begin position="5"/>
        <end position="119"/>
    </location>
</feature>
<dbReference type="InterPro" id="IPR002078">
    <property type="entry name" value="Sigma_54_int"/>
</dbReference>
<dbReference type="InterPro" id="IPR001789">
    <property type="entry name" value="Sig_transdc_resp-reg_receiver"/>
</dbReference>
<dbReference type="Pfam" id="PF02954">
    <property type="entry name" value="HTH_8"/>
    <property type="match status" value="1"/>
</dbReference>
<keyword evidence="1" id="KW-0547">Nucleotide-binding</keyword>
<evidence type="ECO:0000256" key="2">
    <source>
        <dbReference type="ARBA" id="ARBA00022840"/>
    </source>
</evidence>
<name>A0ABS3AWL3_9BACT</name>
<evidence type="ECO:0000259" key="7">
    <source>
        <dbReference type="PROSITE" id="PS50045"/>
    </source>
</evidence>
<proteinExistence type="predicted"/>
<comment type="caution">
    <text evidence="9">The sequence shown here is derived from an EMBL/GenBank/DDBJ whole genome shotgun (WGS) entry which is preliminary data.</text>
</comment>
<dbReference type="Gene3D" id="1.10.8.60">
    <property type="match status" value="1"/>
</dbReference>
<dbReference type="SMART" id="SM00382">
    <property type="entry name" value="AAA"/>
    <property type="match status" value="1"/>
</dbReference>
<feature type="domain" description="Sigma-54 factor interaction" evidence="7">
    <location>
        <begin position="144"/>
        <end position="373"/>
    </location>
</feature>
<keyword evidence="5" id="KW-0804">Transcription</keyword>
<dbReference type="InterPro" id="IPR058031">
    <property type="entry name" value="AAA_lid_NorR"/>
</dbReference>
<keyword evidence="4" id="KW-0238">DNA-binding</keyword>
<keyword evidence="10" id="KW-1185">Reference proteome</keyword>
<dbReference type="PANTHER" id="PTHR32071:SF21">
    <property type="entry name" value="TRANSCRIPTIONAL REGULATORY PROTEIN FLGR"/>
    <property type="match status" value="1"/>
</dbReference>
<dbReference type="EMBL" id="JAFITR010000116">
    <property type="protein sequence ID" value="MBN4067342.1"/>
    <property type="molecule type" value="Genomic_DNA"/>
</dbReference>
<keyword evidence="6" id="KW-0597">Phosphoprotein</keyword>
<dbReference type="Proteomes" id="UP000722121">
    <property type="component" value="Unassembled WGS sequence"/>
</dbReference>
<evidence type="ECO:0000256" key="1">
    <source>
        <dbReference type="ARBA" id="ARBA00022741"/>
    </source>
</evidence>
<dbReference type="PROSITE" id="PS00676">
    <property type="entry name" value="SIGMA54_INTERACT_2"/>
    <property type="match status" value="1"/>
</dbReference>
<dbReference type="InterPro" id="IPR003593">
    <property type="entry name" value="AAA+_ATPase"/>
</dbReference>
<dbReference type="PROSITE" id="PS50045">
    <property type="entry name" value="SIGMA54_INTERACT_4"/>
    <property type="match status" value="1"/>
</dbReference>
<dbReference type="Gene3D" id="3.40.50.300">
    <property type="entry name" value="P-loop containing nucleotide triphosphate hydrolases"/>
    <property type="match status" value="1"/>
</dbReference>
<evidence type="ECO:0000256" key="4">
    <source>
        <dbReference type="ARBA" id="ARBA00023125"/>
    </source>
</evidence>
<evidence type="ECO:0000256" key="6">
    <source>
        <dbReference type="PROSITE-ProRule" id="PRU00169"/>
    </source>
</evidence>
<dbReference type="Gene3D" id="3.40.50.2300">
    <property type="match status" value="1"/>
</dbReference>